<evidence type="ECO:0000313" key="2">
    <source>
        <dbReference type="EMBL" id="MFF8279832.1"/>
    </source>
</evidence>
<dbReference type="EMBL" id="JBIBSM010000017">
    <property type="protein sequence ID" value="MFF8279832.1"/>
    <property type="molecule type" value="Genomic_DNA"/>
</dbReference>
<dbReference type="RefSeq" id="WP_391936752.1">
    <property type="nucleotide sequence ID" value="NZ_JBIBSM010000017.1"/>
</dbReference>
<organism evidence="2 3">
    <name type="scientific">Streptomyces lateritius</name>
    <dbReference type="NCBI Taxonomy" id="67313"/>
    <lineage>
        <taxon>Bacteria</taxon>
        <taxon>Bacillati</taxon>
        <taxon>Actinomycetota</taxon>
        <taxon>Actinomycetes</taxon>
        <taxon>Kitasatosporales</taxon>
        <taxon>Streptomycetaceae</taxon>
        <taxon>Streptomyces</taxon>
    </lineage>
</organism>
<evidence type="ECO:0000256" key="1">
    <source>
        <dbReference type="SAM" id="MobiDB-lite"/>
    </source>
</evidence>
<comment type="caution">
    <text evidence="2">The sequence shown here is derived from an EMBL/GenBank/DDBJ whole genome shotgun (WGS) entry which is preliminary data.</text>
</comment>
<accession>A0ABW6YIZ6</accession>
<reference evidence="2 3" key="1">
    <citation type="submission" date="2024-10" db="EMBL/GenBank/DDBJ databases">
        <title>The Natural Products Discovery Center: Release of the First 8490 Sequenced Strains for Exploring Actinobacteria Biosynthetic Diversity.</title>
        <authorList>
            <person name="Kalkreuter E."/>
            <person name="Kautsar S.A."/>
            <person name="Yang D."/>
            <person name="Bader C.D."/>
            <person name="Teijaro C.N."/>
            <person name="Fluegel L."/>
            <person name="Davis C.M."/>
            <person name="Simpson J.R."/>
            <person name="Lauterbach L."/>
            <person name="Steele A.D."/>
            <person name="Gui C."/>
            <person name="Meng S."/>
            <person name="Li G."/>
            <person name="Viehrig K."/>
            <person name="Ye F."/>
            <person name="Su P."/>
            <person name="Kiefer A.F."/>
            <person name="Nichols A."/>
            <person name="Cepeda A.J."/>
            <person name="Yan W."/>
            <person name="Fan B."/>
            <person name="Jiang Y."/>
            <person name="Adhikari A."/>
            <person name="Zheng C.-J."/>
            <person name="Schuster L."/>
            <person name="Cowan T.M."/>
            <person name="Smanski M.J."/>
            <person name="Chevrette M.G."/>
            <person name="De Carvalho L.P.S."/>
            <person name="Shen B."/>
        </authorList>
    </citation>
    <scope>NUCLEOTIDE SEQUENCE [LARGE SCALE GENOMIC DNA]</scope>
    <source>
        <strain evidence="2 3">NPDC015755</strain>
    </source>
</reference>
<evidence type="ECO:0000313" key="3">
    <source>
        <dbReference type="Proteomes" id="UP001603013"/>
    </source>
</evidence>
<dbReference type="Proteomes" id="UP001603013">
    <property type="component" value="Unassembled WGS sequence"/>
</dbReference>
<name>A0ABW6YIZ6_9ACTN</name>
<protein>
    <recommendedName>
        <fullName evidence="4">DUF222 domain-containing protein</fullName>
    </recommendedName>
</protein>
<gene>
    <name evidence="2" type="ORF">ACF05T_27620</name>
</gene>
<feature type="region of interest" description="Disordered" evidence="1">
    <location>
        <begin position="99"/>
        <end position="121"/>
    </location>
</feature>
<sequence length="252" mass="26833">MNAAEEDQHPLDSASVVNAKKTLLELLGRAGVFHAEAEELIALVEAGAVVDAHREVRKVEAGAPRGKGELYGAGWEDGAQTVVDELGAVADRALHRALGPAVPAPSPRAGRPDVPRGRPPVGRVDVERAKVAVTPLYLAFTHVSDLDPEVSDEVLRAVLGTMSAVERAGYAGRLSEFAEARQEQLSRLYAEYGPGSDIAIHGRYSLTHSPTSVAVLERLAAAPSLLREEWERAELPPVWLEGLANAWAALPG</sequence>
<keyword evidence="3" id="KW-1185">Reference proteome</keyword>
<evidence type="ECO:0008006" key="4">
    <source>
        <dbReference type="Google" id="ProtNLM"/>
    </source>
</evidence>
<proteinExistence type="predicted"/>